<feature type="region of interest" description="Disordered" evidence="1">
    <location>
        <begin position="312"/>
        <end position="346"/>
    </location>
</feature>
<feature type="region of interest" description="Disordered" evidence="1">
    <location>
        <begin position="1"/>
        <end position="123"/>
    </location>
</feature>
<feature type="compositionally biased region" description="Pro residues" evidence="1">
    <location>
        <begin position="330"/>
        <end position="345"/>
    </location>
</feature>
<feature type="compositionally biased region" description="Polar residues" evidence="1">
    <location>
        <begin position="317"/>
        <end position="327"/>
    </location>
</feature>
<sequence>MALNTSGTSGVAGSSSHTANTQQGPEIEGIGTHAYYPTNVAPYSSSLSGATSLPSAGPSHSHTIPSTPGPSSGKRRQPDDPSTTPSSSASKRRRAPVASPGVAEERADYEKEDPDVGPNGGPKHWTDQEKTNLFTWILCNDAHWDAFNTKMNTVFRDTATAIFGSRKTFTALKSCFHRNLEVFKQIYALEAFLARPAPPIDGAPDAVHHVAGVPAHFNSATERQSFLESRLEAARAAGAPVGNLNVKVIDHWYTMGWYGLFKNRYQEDQKTGLPVPLFGLGKTTLFADAQHNIDPQLVDDNPEQDLNAGHAQERENTVQPSNSSSTRGPAPQPQPPTASLIPPPVNLRSISQGQQYIVSAAQPPPMPYPGAPFMPMHVHPSGPTYWDSRQAPAEYPPQPPPGPPQPQSQQEGAIVQALDRLTAVSQSLVEACTDLSGLLRTQAAAGAGVGVGKEAERFNKKEKAALATEVLANSEVSDEVRKAAAEYLKRLFVDE</sequence>
<accession>A0A401H081</accession>
<feature type="compositionally biased region" description="Low complexity" evidence="1">
    <location>
        <begin position="1"/>
        <end position="18"/>
    </location>
</feature>
<organism evidence="2 3">
    <name type="scientific">Sparassis crispa</name>
    <dbReference type="NCBI Taxonomy" id="139825"/>
    <lineage>
        <taxon>Eukaryota</taxon>
        <taxon>Fungi</taxon>
        <taxon>Dikarya</taxon>
        <taxon>Basidiomycota</taxon>
        <taxon>Agaricomycotina</taxon>
        <taxon>Agaricomycetes</taxon>
        <taxon>Polyporales</taxon>
        <taxon>Sparassidaceae</taxon>
        <taxon>Sparassis</taxon>
    </lineage>
</organism>
<dbReference type="STRING" id="139825.A0A401H081"/>
<dbReference type="InParanoid" id="A0A401H081"/>
<proteinExistence type="predicted"/>
<feature type="compositionally biased region" description="Low complexity" evidence="1">
    <location>
        <begin position="80"/>
        <end position="89"/>
    </location>
</feature>
<feature type="compositionally biased region" description="Polar residues" evidence="1">
    <location>
        <begin position="58"/>
        <end position="70"/>
    </location>
</feature>
<dbReference type="RefSeq" id="XP_027618702.1">
    <property type="nucleotide sequence ID" value="XM_027762901.1"/>
</dbReference>
<feature type="compositionally biased region" description="Low complexity" evidence="1">
    <location>
        <begin position="44"/>
        <end position="57"/>
    </location>
</feature>
<dbReference type="AlphaFoldDB" id="A0A401H081"/>
<name>A0A401H081_9APHY</name>
<evidence type="ECO:0000313" key="2">
    <source>
        <dbReference type="EMBL" id="GBE87789.1"/>
    </source>
</evidence>
<evidence type="ECO:0000313" key="3">
    <source>
        <dbReference type="Proteomes" id="UP000287166"/>
    </source>
</evidence>
<feature type="region of interest" description="Disordered" evidence="1">
    <location>
        <begin position="381"/>
        <end position="412"/>
    </location>
</feature>
<comment type="caution">
    <text evidence="2">The sequence shown here is derived from an EMBL/GenBank/DDBJ whole genome shotgun (WGS) entry which is preliminary data.</text>
</comment>
<dbReference type="OrthoDB" id="2685034at2759"/>
<dbReference type="GeneID" id="38784706"/>
<feature type="compositionally biased region" description="Pro residues" evidence="1">
    <location>
        <begin position="394"/>
        <end position="406"/>
    </location>
</feature>
<dbReference type="EMBL" id="BFAD01000012">
    <property type="protein sequence ID" value="GBE87789.1"/>
    <property type="molecule type" value="Genomic_DNA"/>
</dbReference>
<gene>
    <name evidence="2" type="ORF">SCP_1200130</name>
</gene>
<keyword evidence="3" id="KW-1185">Reference proteome</keyword>
<dbReference type="Proteomes" id="UP000287166">
    <property type="component" value="Unassembled WGS sequence"/>
</dbReference>
<protein>
    <submittedName>
        <fullName evidence="2">Uncharacterized protein</fullName>
    </submittedName>
</protein>
<reference evidence="2 3" key="1">
    <citation type="journal article" date="2018" name="Sci. Rep.">
        <title>Genome sequence of the cauliflower mushroom Sparassis crispa (Hanabiratake) and its association with beneficial usage.</title>
        <authorList>
            <person name="Kiyama R."/>
            <person name="Furutani Y."/>
            <person name="Kawaguchi K."/>
            <person name="Nakanishi T."/>
        </authorList>
    </citation>
    <scope>NUCLEOTIDE SEQUENCE [LARGE SCALE GENOMIC DNA]</scope>
</reference>
<evidence type="ECO:0000256" key="1">
    <source>
        <dbReference type="SAM" id="MobiDB-lite"/>
    </source>
</evidence>